<keyword evidence="8" id="KW-1185">Reference proteome</keyword>
<organism evidence="7 8">
    <name type="scientific">Streptomyces parvulus</name>
    <dbReference type="NCBI Taxonomy" id="146923"/>
    <lineage>
        <taxon>Bacteria</taxon>
        <taxon>Bacillati</taxon>
        <taxon>Actinomycetota</taxon>
        <taxon>Actinomycetes</taxon>
        <taxon>Kitasatosporales</taxon>
        <taxon>Streptomycetaceae</taxon>
        <taxon>Streptomyces</taxon>
    </lineage>
</organism>
<feature type="domain" description="Glycosyl transferase family 1" evidence="5">
    <location>
        <begin position="230"/>
        <end position="376"/>
    </location>
</feature>
<keyword evidence="2 7" id="KW-0328">Glycosyltransferase</keyword>
<proteinExistence type="predicted"/>
<dbReference type="InterPro" id="IPR001296">
    <property type="entry name" value="Glyco_trans_1"/>
</dbReference>
<dbReference type="RefSeq" id="WP_376718538.1">
    <property type="nucleotide sequence ID" value="NZ_JAYMRR010000004.1"/>
</dbReference>
<evidence type="ECO:0000313" key="7">
    <source>
        <dbReference type="EMBL" id="MFB8748960.1"/>
    </source>
</evidence>
<comment type="caution">
    <text evidence="7">The sequence shown here is derived from an EMBL/GenBank/DDBJ whole genome shotgun (WGS) entry which is preliminary data.</text>
</comment>
<evidence type="ECO:0000256" key="4">
    <source>
        <dbReference type="SAM" id="MobiDB-lite"/>
    </source>
</evidence>
<feature type="region of interest" description="Disordered" evidence="4">
    <location>
        <begin position="399"/>
        <end position="429"/>
    </location>
</feature>
<feature type="region of interest" description="Disordered" evidence="4">
    <location>
        <begin position="137"/>
        <end position="156"/>
    </location>
</feature>
<dbReference type="Pfam" id="PF00534">
    <property type="entry name" value="Glycos_transf_1"/>
    <property type="match status" value="1"/>
</dbReference>
<evidence type="ECO:0000256" key="1">
    <source>
        <dbReference type="ARBA" id="ARBA00021292"/>
    </source>
</evidence>
<accession>A0ABV5D8Y7</accession>
<dbReference type="GO" id="GO:0016757">
    <property type="term" value="F:glycosyltransferase activity"/>
    <property type="evidence" value="ECO:0007669"/>
    <property type="project" value="UniProtKB-KW"/>
</dbReference>
<gene>
    <name evidence="7" type="ORF">VSS30_09085</name>
</gene>
<keyword evidence="3 7" id="KW-0808">Transferase</keyword>
<dbReference type="Pfam" id="PF13439">
    <property type="entry name" value="Glyco_transf_4"/>
    <property type="match status" value="1"/>
</dbReference>
<dbReference type="InterPro" id="IPR028098">
    <property type="entry name" value="Glyco_trans_4-like_N"/>
</dbReference>
<name>A0ABV5D8Y7_9ACTN</name>
<reference evidence="7 8" key="1">
    <citation type="submission" date="2024-01" db="EMBL/GenBank/DDBJ databases">
        <title>Genome mining of biosynthetic gene clusters to explore secondary metabolites of Streptomyces sp.</title>
        <authorList>
            <person name="Baig A."/>
            <person name="Ajitkumar Shintre N."/>
            <person name="Kumar H."/>
            <person name="Anbarasu A."/>
            <person name="Ramaiah S."/>
        </authorList>
    </citation>
    <scope>NUCLEOTIDE SEQUENCE [LARGE SCALE GENOMIC DNA]</scope>
    <source>
        <strain evidence="7 8">A03</strain>
    </source>
</reference>
<evidence type="ECO:0000313" key="8">
    <source>
        <dbReference type="Proteomes" id="UP001585018"/>
    </source>
</evidence>
<evidence type="ECO:0000256" key="3">
    <source>
        <dbReference type="ARBA" id="ARBA00022679"/>
    </source>
</evidence>
<dbReference type="Gene3D" id="3.40.50.2000">
    <property type="entry name" value="Glycogen Phosphorylase B"/>
    <property type="match status" value="2"/>
</dbReference>
<dbReference type="EMBL" id="JAYMRR010000004">
    <property type="protein sequence ID" value="MFB8748960.1"/>
    <property type="molecule type" value="Genomic_DNA"/>
</dbReference>
<evidence type="ECO:0000256" key="2">
    <source>
        <dbReference type="ARBA" id="ARBA00022676"/>
    </source>
</evidence>
<evidence type="ECO:0000259" key="6">
    <source>
        <dbReference type="Pfam" id="PF13439"/>
    </source>
</evidence>
<dbReference type="PANTHER" id="PTHR12526">
    <property type="entry name" value="GLYCOSYLTRANSFERASE"/>
    <property type="match status" value="1"/>
</dbReference>
<sequence>MRIALVSAHASPLDVLGRDAGGPNVYVARLAEQLAARGHDVTVHTRRDDPGLPDRVVLPGGAVVEHVPAGPPDRLPADALAAHTAAFGAHLARAWARERPDVVHAHFWPSGTAAQVGVRPYGTPLVQTFHTLAAEEGRRAGGEHPATDPGRPERAAAERRLARTCRHVLATSTDEADALVTLGVPARRVSVVPCGVDAEHFHPAADTGRTPERRHRHRLLACGPPTPGTGYDQAVRALAEVPDAELLVAGGPPAGAVADDPGARRLTALARRAGVADRVRLLGAVAPDDMPALLRSADLVLCTALHEPFGFVPLEAMACAVPVLATDAGAHRDCVADGTTGRLLAPGDPGALADAVRALLAEERLRRQYGRNARERVLRHHTWARVADAVERVYRLALPEPSPAAGPPASGDRPGRLAHAGAAGSDGPV</sequence>
<evidence type="ECO:0000259" key="5">
    <source>
        <dbReference type="Pfam" id="PF00534"/>
    </source>
</evidence>
<dbReference type="SUPFAM" id="SSF53756">
    <property type="entry name" value="UDP-Glycosyltransferase/glycogen phosphorylase"/>
    <property type="match status" value="1"/>
</dbReference>
<protein>
    <recommendedName>
        <fullName evidence="1">D-inositol 3-phosphate glycosyltransferase</fullName>
    </recommendedName>
</protein>
<feature type="domain" description="Glycosyltransferase subfamily 4-like N-terminal" evidence="6">
    <location>
        <begin position="21"/>
        <end position="199"/>
    </location>
</feature>
<dbReference type="Proteomes" id="UP001585018">
    <property type="component" value="Unassembled WGS sequence"/>
</dbReference>
<dbReference type="PANTHER" id="PTHR12526:SF635">
    <property type="entry name" value="GLYCOSYL TRANSFERASE GROUP 1"/>
    <property type="match status" value="1"/>
</dbReference>